<reference evidence="8" key="1">
    <citation type="submission" date="2015-04" db="UniProtKB">
        <authorList>
            <consortium name="EnsemblPlants"/>
        </authorList>
    </citation>
    <scope>IDENTIFICATION</scope>
</reference>
<dbReference type="InterPro" id="IPR051584">
    <property type="entry name" value="GPCR-associated_LMBR1"/>
</dbReference>
<evidence type="ECO:0000313" key="9">
    <source>
        <dbReference type="Proteomes" id="UP000026962"/>
    </source>
</evidence>
<feature type="transmembrane region" description="Helical" evidence="7">
    <location>
        <begin position="498"/>
        <end position="519"/>
    </location>
</feature>
<feature type="transmembrane region" description="Helical" evidence="7">
    <location>
        <begin position="277"/>
        <end position="302"/>
    </location>
</feature>
<dbReference type="AlphaFoldDB" id="A0A0E0K5F7"/>
<feature type="transmembrane region" description="Helical" evidence="7">
    <location>
        <begin position="250"/>
        <end position="271"/>
    </location>
</feature>
<feature type="compositionally biased region" description="Acidic residues" evidence="6">
    <location>
        <begin position="826"/>
        <end position="835"/>
    </location>
</feature>
<dbReference type="Pfam" id="PF04791">
    <property type="entry name" value="LMBR1"/>
    <property type="match status" value="1"/>
</dbReference>
<dbReference type="eggNOG" id="KOG2296">
    <property type="taxonomic scope" value="Eukaryota"/>
</dbReference>
<evidence type="ECO:0000313" key="8">
    <source>
        <dbReference type="EnsemblPlants" id="OPUNC02G30540.1"/>
    </source>
</evidence>
<dbReference type="STRING" id="4537.A0A0E0K5F7"/>
<dbReference type="PANTHER" id="PTHR21355">
    <property type="entry name" value="G-PROTEIN COUPLED RECEPTOR-ASSOCIATED PROTEIN LMBRD2"/>
    <property type="match status" value="1"/>
</dbReference>
<dbReference type="OMA" id="IYNQCIH"/>
<dbReference type="HOGENOM" id="CLU_014778_0_0_1"/>
<evidence type="ECO:0000256" key="7">
    <source>
        <dbReference type="SAM" id="Phobius"/>
    </source>
</evidence>
<reference evidence="8" key="2">
    <citation type="submission" date="2018-05" db="EMBL/GenBank/DDBJ databases">
        <title>OpunRS2 (Oryza punctata Reference Sequence Version 2).</title>
        <authorList>
            <person name="Zhang J."/>
            <person name="Kudrna D."/>
            <person name="Lee S."/>
            <person name="Talag J."/>
            <person name="Welchert J."/>
            <person name="Wing R.A."/>
        </authorList>
    </citation>
    <scope>NUCLEOTIDE SEQUENCE [LARGE SCALE GENOMIC DNA]</scope>
</reference>
<feature type="transmembrane region" description="Helical" evidence="7">
    <location>
        <begin position="593"/>
        <end position="617"/>
    </location>
</feature>
<keyword evidence="5 7" id="KW-0472">Membrane</keyword>
<keyword evidence="9" id="KW-1185">Reference proteome</keyword>
<sequence>MFLLSLFFKRRCSKLTDHIHPQDDRNNTIIRFCVRITPFGPTFPLSNKRSRLGTASPPPSSPSPSLASPRLASPRACSSTSPEDNPGADLAASTSSPTRPRACVRPGRRSFGTGPGLHPRLGPPSPPAAGPAARAEDGEMWVFYLISLPLTLGMVTVTLRYFAGPGVPRYVIATVGYAWFCSLSFIILVPADIWTTLTGREKGGIGFFWSWSYWSTFILTWAVVPTIQGYEDAGDFTVKERLKTSIHMNLLFYSIVGAIGLFGLILLLVMHRAWDGGIVGFAMACSNTFGLVTGAFLLGFGLSEIPRNIWKNADWTHRQKILSHRVAKMAVKLDNAHQEYSNAIVVAQATSNQMSKRDLLRPYMDIIDKMLAQMLRDDPSFKPSGGRLGENDMDYDTDDKTMATLRRQLRRAHEEYYRCKSEYMTYVMEALELEDTIKNYERQFIWRCVLRKQLQKGFAIVLGCMSAAILLAEATLLPSGVDLSLFSILVKSVGKQEVLVQVAAFVPLMYMCICTYYSLFQIGMLMFYSLTPRQTSSVSLLMICSMVARYAPPISYNFLNLIRLGGDAKTTFEKRMGNIDDAVPFFGRGFNRIYPLFMVVYTLLVASNFFGRLINFFGSWKRFKFQREEEDMDGFDPSGMIILQKERSWIEQGCKVGEQVIPLARNFNNVNPDVESGNVPLVENTVEMKSGATSSRADGRVGQSKYANNRETIATKYSAIREQSRQAVKPAKKEISSTSVSLLEEGSSEQRSNTGSPVGSSAGISQTWATMKIGFQNFKANMGSKKFIPLRQDPGFAPHSNVSSPESLDEIFQKLKRRPADMPVDYLDDDDDNTGDMDPTFPGSTR</sequence>
<dbReference type="Proteomes" id="UP000026962">
    <property type="component" value="Chromosome 2"/>
</dbReference>
<feature type="transmembrane region" description="Helical" evidence="7">
    <location>
        <begin position="211"/>
        <end position="230"/>
    </location>
</feature>
<feature type="region of interest" description="Disordered" evidence="6">
    <location>
        <begin position="819"/>
        <end position="846"/>
    </location>
</feature>
<comment type="similarity">
    <text evidence="2">Belongs to the LIMR family.</text>
</comment>
<comment type="subcellular location">
    <subcellularLocation>
        <location evidence="1">Membrane</location>
        <topology evidence="1">Multi-pass membrane protein</topology>
    </subcellularLocation>
</comment>
<name>A0A0E0K5F7_ORYPU</name>
<dbReference type="GO" id="GO:0016020">
    <property type="term" value="C:membrane"/>
    <property type="evidence" value="ECO:0007669"/>
    <property type="project" value="UniProtKB-SubCell"/>
</dbReference>
<evidence type="ECO:0000256" key="5">
    <source>
        <dbReference type="ARBA" id="ARBA00023136"/>
    </source>
</evidence>
<feature type="region of interest" description="Disordered" evidence="6">
    <location>
        <begin position="724"/>
        <end position="762"/>
    </location>
</feature>
<feature type="compositionally biased region" description="Polar residues" evidence="6">
    <location>
        <begin position="749"/>
        <end position="762"/>
    </location>
</feature>
<feature type="region of interest" description="Disordered" evidence="6">
    <location>
        <begin position="689"/>
        <end position="708"/>
    </location>
</feature>
<evidence type="ECO:0000256" key="3">
    <source>
        <dbReference type="ARBA" id="ARBA00022692"/>
    </source>
</evidence>
<dbReference type="EnsemblPlants" id="OPUNC02G30540.1">
    <property type="protein sequence ID" value="OPUNC02G30540.1"/>
    <property type="gene ID" value="OPUNC02G30540"/>
</dbReference>
<evidence type="ECO:0000256" key="1">
    <source>
        <dbReference type="ARBA" id="ARBA00004141"/>
    </source>
</evidence>
<accession>A0A0E0K5F7</accession>
<evidence type="ECO:0000256" key="4">
    <source>
        <dbReference type="ARBA" id="ARBA00022989"/>
    </source>
</evidence>
<feature type="transmembrane region" description="Helical" evidence="7">
    <location>
        <begin position="141"/>
        <end position="163"/>
    </location>
</feature>
<feature type="region of interest" description="Disordered" evidence="6">
    <location>
        <begin position="44"/>
        <end position="133"/>
    </location>
</feature>
<evidence type="ECO:0000256" key="6">
    <source>
        <dbReference type="SAM" id="MobiDB-lite"/>
    </source>
</evidence>
<feature type="compositionally biased region" description="Low complexity" evidence="6">
    <location>
        <begin position="63"/>
        <end position="76"/>
    </location>
</feature>
<feature type="transmembrane region" description="Helical" evidence="7">
    <location>
        <begin position="170"/>
        <end position="191"/>
    </location>
</feature>
<keyword evidence="4 7" id="KW-1133">Transmembrane helix</keyword>
<dbReference type="InterPro" id="IPR006876">
    <property type="entry name" value="LMBR1-like_membr_prot"/>
</dbReference>
<organism evidence="8">
    <name type="scientific">Oryza punctata</name>
    <name type="common">Red rice</name>
    <dbReference type="NCBI Taxonomy" id="4537"/>
    <lineage>
        <taxon>Eukaryota</taxon>
        <taxon>Viridiplantae</taxon>
        <taxon>Streptophyta</taxon>
        <taxon>Embryophyta</taxon>
        <taxon>Tracheophyta</taxon>
        <taxon>Spermatophyta</taxon>
        <taxon>Magnoliopsida</taxon>
        <taxon>Liliopsida</taxon>
        <taxon>Poales</taxon>
        <taxon>Poaceae</taxon>
        <taxon>BOP clade</taxon>
        <taxon>Oryzoideae</taxon>
        <taxon>Oryzeae</taxon>
        <taxon>Oryzinae</taxon>
        <taxon>Oryza</taxon>
    </lineage>
</organism>
<keyword evidence="3 7" id="KW-0812">Transmembrane</keyword>
<evidence type="ECO:0000256" key="2">
    <source>
        <dbReference type="ARBA" id="ARBA00010487"/>
    </source>
</evidence>
<feature type="transmembrane region" description="Helical" evidence="7">
    <location>
        <begin position="457"/>
        <end position="478"/>
    </location>
</feature>
<dbReference type="Gramene" id="OPUNC02G30540.1">
    <property type="protein sequence ID" value="OPUNC02G30540.1"/>
    <property type="gene ID" value="OPUNC02G30540"/>
</dbReference>
<evidence type="ECO:0008006" key="10">
    <source>
        <dbReference type="Google" id="ProtNLM"/>
    </source>
</evidence>
<proteinExistence type="inferred from homology"/>
<protein>
    <recommendedName>
        <fullName evidence="10">LMBR1-like membrane protein</fullName>
    </recommendedName>
</protein>
<dbReference type="PANTHER" id="PTHR21355:SF0">
    <property type="entry name" value="G-PROTEIN COUPLED RECEPTOR-ASSOCIATED PROTEIN LMBRD2"/>
    <property type="match status" value="1"/>
</dbReference>